<accession>A0AB39TAG4</accession>
<protein>
    <submittedName>
        <fullName evidence="1">Uncharacterized protein</fullName>
    </submittedName>
</protein>
<dbReference type="EMBL" id="CP163444">
    <property type="protein sequence ID" value="XDQ76450.1"/>
    <property type="molecule type" value="Genomic_DNA"/>
</dbReference>
<organism evidence="1">
    <name type="scientific">Streptomyces sp. R44</name>
    <dbReference type="NCBI Taxonomy" id="3238633"/>
    <lineage>
        <taxon>Bacteria</taxon>
        <taxon>Bacillati</taxon>
        <taxon>Actinomycetota</taxon>
        <taxon>Actinomycetes</taxon>
        <taxon>Kitasatosporales</taxon>
        <taxon>Streptomycetaceae</taxon>
        <taxon>Streptomyces</taxon>
    </lineage>
</organism>
<gene>
    <name evidence="1" type="ORF">AB5J54_40695</name>
</gene>
<reference evidence="1" key="1">
    <citation type="submission" date="2024-07" db="EMBL/GenBank/DDBJ databases">
        <authorList>
            <person name="Yu S.T."/>
        </authorList>
    </citation>
    <scope>NUCLEOTIDE SEQUENCE</scope>
    <source>
        <strain evidence="1">R44</strain>
    </source>
</reference>
<proteinExistence type="predicted"/>
<dbReference type="AlphaFoldDB" id="A0AB39TAG4"/>
<dbReference type="RefSeq" id="WP_369149066.1">
    <property type="nucleotide sequence ID" value="NZ_CP163444.1"/>
</dbReference>
<evidence type="ECO:0000313" key="1">
    <source>
        <dbReference type="EMBL" id="XDQ76450.1"/>
    </source>
</evidence>
<name>A0AB39TAG4_9ACTN</name>
<sequence length="114" mass="13288">MNYRSLEEIADEMRTAEEGIQLKNGIVERVVEEEQRRRKLLTQREDIRGPGVFVPLPIWHWMGYYRDPRDVARIATNYPSAGPGELVVSTHHFDDHGIVVGLYATWMYYAPRSL</sequence>